<evidence type="ECO:0000256" key="1">
    <source>
        <dbReference type="SAM" id="MobiDB-lite"/>
    </source>
</evidence>
<organism evidence="3 4">
    <name type="scientific">Channa argus</name>
    <name type="common">Northern snakehead</name>
    <name type="synonym">Ophicephalus argus</name>
    <dbReference type="NCBI Taxonomy" id="215402"/>
    <lineage>
        <taxon>Eukaryota</taxon>
        <taxon>Metazoa</taxon>
        <taxon>Chordata</taxon>
        <taxon>Craniata</taxon>
        <taxon>Vertebrata</taxon>
        <taxon>Euteleostomi</taxon>
        <taxon>Actinopterygii</taxon>
        <taxon>Neopterygii</taxon>
        <taxon>Teleostei</taxon>
        <taxon>Neoteleostei</taxon>
        <taxon>Acanthomorphata</taxon>
        <taxon>Anabantaria</taxon>
        <taxon>Anabantiformes</taxon>
        <taxon>Channoidei</taxon>
        <taxon>Channidae</taxon>
        <taxon>Channa</taxon>
    </lineage>
</organism>
<dbReference type="Gene3D" id="3.10.100.10">
    <property type="entry name" value="Mannose-Binding Protein A, subunit A"/>
    <property type="match status" value="1"/>
</dbReference>
<protein>
    <submittedName>
        <fullName evidence="3">IgGFc-binding protein Fcgamma-binding protein antigen</fullName>
    </submittedName>
</protein>
<dbReference type="PANTHER" id="PTHR46534:SF2">
    <property type="entry name" value="VWFD DOMAIN-CONTAINING PROTEIN"/>
    <property type="match status" value="1"/>
</dbReference>
<proteinExistence type="predicted"/>
<dbReference type="InterPro" id="IPR016187">
    <property type="entry name" value="CTDL_fold"/>
</dbReference>
<sequence>MNKKSNRSKVESSLYCGPRPKEAIFTKCDATSHFKNNNCFTEESNQRKTSGKTATCQSSTCTATGDIKRDCPQKEVGLHPDCIQSNSTGDSDELPGDESADVNQSHPGRLDNTNSIQKLVWGQSEWQVEAPLRGWTQLQQLPQQIFLPVPDFTAALPDITTGQNFIVAFPENIAYYHPTPPQNKVRITALYDNTNVGIRQYTYDYREVKMNAGDSKEFILDTRLELANANISSSTLQLTSNNNIAVQAISYRNNSVQTALVIPTNKLGTKYLIPPVPSIHGTTDIDVTVYVTERAPFKLIIVNIDKRNTVTLEGNVPQQVQLQPNQTAQFWIQQQDGLRSVTAQEPVTVLFGHTCAIRKDCTCGMLFTALPPTQDGNLNFFIPPTLASIDGSTFLLPSDQQPIKAFDPNSPVVHSASAVILYRPGLLLPLIADTDFAACFVVNSIPDMQTYAVILIQSQYSNGVQVGNSPLQNPQWQPLTGTDYVWTQFNIVAEKNIIWHKSSTMAVYFGGTKGSAVFGNPAPIISKTPDYRGCVLTPEVLQIGEAAIDWRESIQYCQSKNLDLISISTTDFQTHIYQKILQIKSNTVQEMWIGMRRSSKTGQWYWLNNDTLTNTNWDQGEPSTLNDGQCASMHLSGGSDLAWCDEDCCKAAYPVCYSDPVLLKSSAL</sequence>
<dbReference type="CDD" id="cd00037">
    <property type="entry name" value="CLECT"/>
    <property type="match status" value="1"/>
</dbReference>
<reference evidence="3 4" key="1">
    <citation type="submission" date="2019-02" db="EMBL/GenBank/DDBJ databases">
        <title>Opniocepnalus argus genome.</title>
        <authorList>
            <person name="Zhou C."/>
            <person name="Xiao S."/>
        </authorList>
    </citation>
    <scope>NUCLEOTIDE SEQUENCE [LARGE SCALE GENOMIC DNA]</scope>
    <source>
        <strain evidence="3">OARG1902GOOAL</strain>
        <tissue evidence="3">Muscle</tissue>
    </source>
</reference>
<dbReference type="Pfam" id="PF00059">
    <property type="entry name" value="Lectin_C"/>
    <property type="match status" value="1"/>
</dbReference>
<dbReference type="InterPro" id="IPR016186">
    <property type="entry name" value="C-type_lectin-like/link_sf"/>
</dbReference>
<dbReference type="AlphaFoldDB" id="A0A6G1PQ84"/>
<dbReference type="Proteomes" id="UP000503349">
    <property type="component" value="Chromosome 7"/>
</dbReference>
<name>A0A6G1PQ84_CHAAH</name>
<dbReference type="PROSITE" id="PS50041">
    <property type="entry name" value="C_TYPE_LECTIN_2"/>
    <property type="match status" value="1"/>
</dbReference>
<feature type="compositionally biased region" description="Acidic residues" evidence="1">
    <location>
        <begin position="90"/>
        <end position="100"/>
    </location>
</feature>
<reference evidence="4" key="2">
    <citation type="submission" date="2019-02" db="EMBL/GenBank/DDBJ databases">
        <title>Opniocepnalus argus Var Kimnra genome.</title>
        <authorList>
            <person name="Zhou C."/>
            <person name="Xiao S."/>
        </authorList>
    </citation>
    <scope>NUCLEOTIDE SEQUENCE [LARGE SCALE GENOMIC DNA]</scope>
</reference>
<accession>A0A6G1PQ84</accession>
<dbReference type="PANTHER" id="PTHR46534">
    <property type="entry name" value="IGGFC_BINDING DOMAIN-CONTAINING PROTEIN"/>
    <property type="match status" value="1"/>
</dbReference>
<feature type="domain" description="C-type lectin" evidence="2">
    <location>
        <begin position="550"/>
        <end position="657"/>
    </location>
</feature>
<evidence type="ECO:0000313" key="4">
    <source>
        <dbReference type="Proteomes" id="UP000503349"/>
    </source>
</evidence>
<gene>
    <name evidence="3" type="ORF">EXN66_Car008136</name>
</gene>
<dbReference type="SMART" id="SM00034">
    <property type="entry name" value="CLECT"/>
    <property type="match status" value="1"/>
</dbReference>
<evidence type="ECO:0000259" key="2">
    <source>
        <dbReference type="PROSITE" id="PS50041"/>
    </source>
</evidence>
<dbReference type="SUPFAM" id="SSF56436">
    <property type="entry name" value="C-type lectin-like"/>
    <property type="match status" value="1"/>
</dbReference>
<keyword evidence="4" id="KW-1185">Reference proteome</keyword>
<dbReference type="EMBL" id="CM015718">
    <property type="protein sequence ID" value="KAF3692460.1"/>
    <property type="molecule type" value="Genomic_DNA"/>
</dbReference>
<dbReference type="InterPro" id="IPR035234">
    <property type="entry name" value="IgGFc-bd_N"/>
</dbReference>
<feature type="region of interest" description="Disordered" evidence="1">
    <location>
        <begin position="78"/>
        <end position="111"/>
    </location>
</feature>
<feature type="compositionally biased region" description="Polar residues" evidence="1">
    <location>
        <begin position="101"/>
        <end position="111"/>
    </location>
</feature>
<dbReference type="Pfam" id="PF17517">
    <property type="entry name" value="IgGFc_binding"/>
    <property type="match status" value="1"/>
</dbReference>
<dbReference type="InterPro" id="IPR001304">
    <property type="entry name" value="C-type_lectin-like"/>
</dbReference>
<evidence type="ECO:0000313" key="3">
    <source>
        <dbReference type="EMBL" id="KAF3692460.1"/>
    </source>
</evidence>